<reference evidence="2 3" key="1">
    <citation type="journal article" date="2024" name="Science">
        <title>Giant polyketide synthase enzymes in the biosynthesis of giant marine polyether toxins.</title>
        <authorList>
            <person name="Fallon T.R."/>
            <person name="Shende V.V."/>
            <person name="Wierzbicki I.H."/>
            <person name="Pendleton A.L."/>
            <person name="Watervoot N.F."/>
            <person name="Auber R.P."/>
            <person name="Gonzalez D.J."/>
            <person name="Wisecaver J.H."/>
            <person name="Moore B.S."/>
        </authorList>
    </citation>
    <scope>NUCLEOTIDE SEQUENCE [LARGE SCALE GENOMIC DNA]</scope>
    <source>
        <strain evidence="2 3">12B1</strain>
    </source>
</reference>
<keyword evidence="1" id="KW-0812">Transmembrane</keyword>
<keyword evidence="1" id="KW-1133">Transmembrane helix</keyword>
<accession>A0AB34K8P9</accession>
<dbReference type="Proteomes" id="UP001515480">
    <property type="component" value="Unassembled WGS sequence"/>
</dbReference>
<gene>
    <name evidence="2" type="ORF">AB1Y20_000517</name>
</gene>
<keyword evidence="3" id="KW-1185">Reference proteome</keyword>
<evidence type="ECO:0000313" key="3">
    <source>
        <dbReference type="Proteomes" id="UP001515480"/>
    </source>
</evidence>
<evidence type="ECO:0000313" key="2">
    <source>
        <dbReference type="EMBL" id="KAL1529573.1"/>
    </source>
</evidence>
<comment type="caution">
    <text evidence="2">The sequence shown here is derived from an EMBL/GenBank/DDBJ whole genome shotgun (WGS) entry which is preliminary data.</text>
</comment>
<sequence>MMDVDRSKAQGQELPGSQQGRALLPIDCLVQVEEMRSSPVKCKRTMQSCVAVTMLCGATLMGIFQVVLSMALPEPPHPPPLPPAMPSPPAVPSSCCMDSCSHAHDGFCDDGGVGSDYSECSIGADCSDCEPFSPPIASPLTAPQVIPPTPPTEP</sequence>
<keyword evidence="1" id="KW-0472">Membrane</keyword>
<feature type="transmembrane region" description="Helical" evidence="1">
    <location>
        <begin position="49"/>
        <end position="72"/>
    </location>
</feature>
<evidence type="ECO:0000256" key="1">
    <source>
        <dbReference type="SAM" id="Phobius"/>
    </source>
</evidence>
<dbReference type="EMBL" id="JBGBPQ010000001">
    <property type="protein sequence ID" value="KAL1529573.1"/>
    <property type="molecule type" value="Genomic_DNA"/>
</dbReference>
<protein>
    <submittedName>
        <fullName evidence="2">Uncharacterized protein</fullName>
    </submittedName>
</protein>
<dbReference type="AlphaFoldDB" id="A0AB34K8P9"/>
<proteinExistence type="predicted"/>
<name>A0AB34K8P9_PRYPA</name>
<organism evidence="2 3">
    <name type="scientific">Prymnesium parvum</name>
    <name type="common">Toxic golden alga</name>
    <dbReference type="NCBI Taxonomy" id="97485"/>
    <lineage>
        <taxon>Eukaryota</taxon>
        <taxon>Haptista</taxon>
        <taxon>Haptophyta</taxon>
        <taxon>Prymnesiophyceae</taxon>
        <taxon>Prymnesiales</taxon>
        <taxon>Prymnesiaceae</taxon>
        <taxon>Prymnesium</taxon>
    </lineage>
</organism>